<comment type="catalytic activity">
    <reaction evidence="12">
        <text>L-serine = pyruvate + NH4(+)</text>
        <dbReference type="Rhea" id="RHEA:19169"/>
        <dbReference type="ChEBI" id="CHEBI:15361"/>
        <dbReference type="ChEBI" id="CHEBI:28938"/>
        <dbReference type="ChEBI" id="CHEBI:33384"/>
        <dbReference type="EC" id="4.3.1.17"/>
    </reaction>
</comment>
<evidence type="ECO:0000256" key="11">
    <source>
        <dbReference type="ARBA" id="ARBA00042605"/>
    </source>
</evidence>
<evidence type="ECO:0000256" key="5">
    <source>
        <dbReference type="ARBA" id="ARBA00012093"/>
    </source>
</evidence>
<proteinExistence type="inferred from homology"/>
<dbReference type="GO" id="GO:0005737">
    <property type="term" value="C:cytoplasm"/>
    <property type="evidence" value="ECO:0007669"/>
    <property type="project" value="UniProtKB-SubCell"/>
</dbReference>
<evidence type="ECO:0000256" key="8">
    <source>
        <dbReference type="ARBA" id="ARBA00022898"/>
    </source>
</evidence>
<dbReference type="GO" id="GO:0009097">
    <property type="term" value="P:isoleucine biosynthetic process"/>
    <property type="evidence" value="ECO:0007669"/>
    <property type="project" value="TreeGrafter"/>
</dbReference>
<dbReference type="Gene3D" id="3.40.50.1100">
    <property type="match status" value="2"/>
</dbReference>
<evidence type="ECO:0000313" key="15">
    <source>
        <dbReference type="Proteomes" id="UP001381693"/>
    </source>
</evidence>
<feature type="domain" description="Tryptophan synthase beta chain-like PALP" evidence="13">
    <location>
        <begin position="13"/>
        <end position="312"/>
    </location>
</feature>
<dbReference type="PANTHER" id="PTHR48078">
    <property type="entry name" value="THREONINE DEHYDRATASE, MITOCHONDRIAL-RELATED"/>
    <property type="match status" value="1"/>
</dbReference>
<dbReference type="SUPFAM" id="SSF53686">
    <property type="entry name" value="Tryptophan synthase beta subunit-like PLP-dependent enzymes"/>
    <property type="match status" value="1"/>
</dbReference>
<dbReference type="GO" id="GO:0030170">
    <property type="term" value="F:pyridoxal phosphate binding"/>
    <property type="evidence" value="ECO:0007669"/>
    <property type="project" value="InterPro"/>
</dbReference>
<dbReference type="EMBL" id="JAXCGZ010000127">
    <property type="protein sequence ID" value="KAK7086630.1"/>
    <property type="molecule type" value="Genomic_DNA"/>
</dbReference>
<dbReference type="AlphaFoldDB" id="A0AAN9FWJ3"/>
<evidence type="ECO:0000256" key="4">
    <source>
        <dbReference type="ARBA" id="ARBA00010869"/>
    </source>
</evidence>
<dbReference type="InterPro" id="IPR050147">
    <property type="entry name" value="Ser/Thr_Dehydratase"/>
</dbReference>
<dbReference type="FunFam" id="3.40.50.1100:FF:000040">
    <property type="entry name" value="L-serine dehydratase, putative"/>
    <property type="match status" value="1"/>
</dbReference>
<keyword evidence="7" id="KW-0963">Cytoplasm</keyword>
<keyword evidence="8" id="KW-0663">Pyridoxal phosphate</keyword>
<dbReference type="Proteomes" id="UP001381693">
    <property type="component" value="Unassembled WGS sequence"/>
</dbReference>
<gene>
    <name evidence="14" type="ORF">SK128_006916</name>
</gene>
<comment type="caution">
    <text evidence="14">The sequence shown here is derived from an EMBL/GenBank/DDBJ whole genome shotgun (WGS) entry which is preliminary data.</text>
</comment>
<comment type="similarity">
    <text evidence="4">Belongs to the serine/threonine dehydratase family.</text>
</comment>
<comment type="subcellular location">
    <subcellularLocation>
        <location evidence="2">Cytoplasm</location>
    </subcellularLocation>
</comment>
<evidence type="ECO:0000256" key="1">
    <source>
        <dbReference type="ARBA" id="ARBA00001933"/>
    </source>
</evidence>
<dbReference type="GO" id="GO:0006567">
    <property type="term" value="P:L-threonine catabolic process"/>
    <property type="evidence" value="ECO:0007669"/>
    <property type="project" value="TreeGrafter"/>
</dbReference>
<dbReference type="GO" id="GO:0006094">
    <property type="term" value="P:gluconeogenesis"/>
    <property type="evidence" value="ECO:0007669"/>
    <property type="project" value="UniProtKB-KW"/>
</dbReference>
<evidence type="ECO:0000256" key="9">
    <source>
        <dbReference type="ARBA" id="ARBA00023239"/>
    </source>
</evidence>
<reference evidence="14 15" key="1">
    <citation type="submission" date="2023-11" db="EMBL/GenBank/DDBJ databases">
        <title>Halocaridina rubra genome assembly.</title>
        <authorList>
            <person name="Smith C."/>
        </authorList>
    </citation>
    <scope>NUCLEOTIDE SEQUENCE [LARGE SCALE GENOMIC DNA]</scope>
    <source>
        <strain evidence="14">EP-1</strain>
        <tissue evidence="14">Whole</tissue>
    </source>
</reference>
<keyword evidence="9" id="KW-0456">Lyase</keyword>
<dbReference type="InterPro" id="IPR036052">
    <property type="entry name" value="TrpB-like_PALP_sf"/>
</dbReference>
<dbReference type="InterPro" id="IPR001926">
    <property type="entry name" value="TrpB-like_PALP"/>
</dbReference>
<evidence type="ECO:0000256" key="2">
    <source>
        <dbReference type="ARBA" id="ARBA00004496"/>
    </source>
</evidence>
<evidence type="ECO:0000313" key="14">
    <source>
        <dbReference type="EMBL" id="KAK7086630.1"/>
    </source>
</evidence>
<evidence type="ECO:0000256" key="6">
    <source>
        <dbReference type="ARBA" id="ARBA00022432"/>
    </source>
</evidence>
<evidence type="ECO:0000259" key="13">
    <source>
        <dbReference type="Pfam" id="PF00291"/>
    </source>
</evidence>
<keyword evidence="6" id="KW-0312">Gluconeogenesis</keyword>
<evidence type="ECO:0000256" key="3">
    <source>
        <dbReference type="ARBA" id="ARBA00004742"/>
    </source>
</evidence>
<evidence type="ECO:0000256" key="7">
    <source>
        <dbReference type="ARBA" id="ARBA00022490"/>
    </source>
</evidence>
<organism evidence="14 15">
    <name type="scientific">Halocaridina rubra</name>
    <name type="common">Hawaiian red shrimp</name>
    <dbReference type="NCBI Taxonomy" id="373956"/>
    <lineage>
        <taxon>Eukaryota</taxon>
        <taxon>Metazoa</taxon>
        <taxon>Ecdysozoa</taxon>
        <taxon>Arthropoda</taxon>
        <taxon>Crustacea</taxon>
        <taxon>Multicrustacea</taxon>
        <taxon>Malacostraca</taxon>
        <taxon>Eumalacostraca</taxon>
        <taxon>Eucarida</taxon>
        <taxon>Decapoda</taxon>
        <taxon>Pleocyemata</taxon>
        <taxon>Caridea</taxon>
        <taxon>Atyoidea</taxon>
        <taxon>Atyidae</taxon>
        <taxon>Halocaridina</taxon>
    </lineage>
</organism>
<dbReference type="GO" id="GO:0006565">
    <property type="term" value="P:L-serine catabolic process"/>
    <property type="evidence" value="ECO:0007669"/>
    <property type="project" value="TreeGrafter"/>
</dbReference>
<dbReference type="PANTHER" id="PTHR48078:SF2">
    <property type="entry name" value="CATABOLIC L-SERINE_THREONINE DEHYDRATASE"/>
    <property type="match status" value="1"/>
</dbReference>
<dbReference type="GO" id="GO:0004794">
    <property type="term" value="F:threonine deaminase activity"/>
    <property type="evidence" value="ECO:0007669"/>
    <property type="project" value="TreeGrafter"/>
</dbReference>
<protein>
    <recommendedName>
        <fullName evidence="5">L-serine ammonia-lyase</fullName>
        <ecNumber evidence="5">4.3.1.17</ecNumber>
    </recommendedName>
    <alternativeName>
        <fullName evidence="10">L-serine deaminase</fullName>
    </alternativeName>
    <alternativeName>
        <fullName evidence="11">L-threonine dehydratase</fullName>
    </alternativeName>
</protein>
<accession>A0AAN9FWJ3</accession>
<sequence length="349" mass="37614">MDCNKTDNAIHLVTPLIESDPLTRLCGRQVLLKLDNIQPSGSFKIRGISNAIQKSIRNGCKHIVSSSGGNAGMASAYAARKLGVKSTICIPESTPKMMKEKLEHEEAEVIVHGRNWNGAHEKATEIAKEKDGMLIHPFDHRDVWHLIFYSEGREDGHIQMRKSAREGHSTIISEILEQSPSKPSAIVVAVGGGGLLCGVFVGLHKHGITDIPVIAMETQGAHAYNAAYSARKPVSIGEITSLAKCLGALAVTPGVFDLQKSIEVYSHVVTDREAVHACAQFLDDHRMLTELACGAALAAAYSGILKAMISKKVIISDGPIIMVVCGGGVVTMQLLEDWQKQVGIYHNSV</sequence>
<evidence type="ECO:0000256" key="12">
    <source>
        <dbReference type="ARBA" id="ARBA00049406"/>
    </source>
</evidence>
<comment type="pathway">
    <text evidence="3">Carbohydrate biosynthesis; gluconeogenesis.</text>
</comment>
<name>A0AAN9FWJ3_HALRR</name>
<dbReference type="Pfam" id="PF00291">
    <property type="entry name" value="PALP"/>
    <property type="match status" value="1"/>
</dbReference>
<evidence type="ECO:0000256" key="10">
    <source>
        <dbReference type="ARBA" id="ARBA00041766"/>
    </source>
</evidence>
<dbReference type="InterPro" id="IPR000634">
    <property type="entry name" value="Ser/Thr_deHydtase_PyrdxlP-BS"/>
</dbReference>
<comment type="cofactor">
    <cofactor evidence="1">
        <name>pyridoxal 5'-phosphate</name>
        <dbReference type="ChEBI" id="CHEBI:597326"/>
    </cofactor>
</comment>
<dbReference type="EC" id="4.3.1.17" evidence="5"/>
<keyword evidence="15" id="KW-1185">Reference proteome</keyword>
<dbReference type="PROSITE" id="PS00165">
    <property type="entry name" value="DEHYDRATASE_SER_THR"/>
    <property type="match status" value="1"/>
</dbReference>
<dbReference type="GO" id="GO:0003941">
    <property type="term" value="F:L-serine ammonia-lyase activity"/>
    <property type="evidence" value="ECO:0007669"/>
    <property type="project" value="UniProtKB-EC"/>
</dbReference>